<evidence type="ECO:0000313" key="4">
    <source>
        <dbReference type="Proteomes" id="UP000027265"/>
    </source>
</evidence>
<dbReference type="PANTHER" id="PTHR33393">
    <property type="entry name" value="POLYGLUTAMINE SYNTHESIS ACCESSORY PROTEIN RV0574C-RELATED"/>
    <property type="match status" value="1"/>
</dbReference>
<evidence type="ECO:0000256" key="1">
    <source>
        <dbReference type="ARBA" id="ARBA00005662"/>
    </source>
</evidence>
<comment type="similarity">
    <text evidence="1">Belongs to the CapA family.</text>
</comment>
<dbReference type="EMBL" id="KL197711">
    <property type="protein sequence ID" value="KDQ62131.1"/>
    <property type="molecule type" value="Genomic_DNA"/>
</dbReference>
<evidence type="ECO:0000259" key="2">
    <source>
        <dbReference type="SMART" id="SM00854"/>
    </source>
</evidence>
<dbReference type="InterPro" id="IPR019079">
    <property type="entry name" value="Capsule_synth_CapA"/>
</dbReference>
<proteinExistence type="inferred from homology"/>
<dbReference type="AlphaFoldDB" id="A0A067QHP4"/>
<reference evidence="4" key="1">
    <citation type="journal article" date="2014" name="Proc. Natl. Acad. Sci. U.S.A.">
        <title>Extensive sampling of basidiomycete genomes demonstrates inadequacy of the white-rot/brown-rot paradigm for wood decay fungi.</title>
        <authorList>
            <person name="Riley R."/>
            <person name="Salamov A.A."/>
            <person name="Brown D.W."/>
            <person name="Nagy L.G."/>
            <person name="Floudas D."/>
            <person name="Held B.W."/>
            <person name="Levasseur A."/>
            <person name="Lombard V."/>
            <person name="Morin E."/>
            <person name="Otillar R."/>
            <person name="Lindquist E.A."/>
            <person name="Sun H."/>
            <person name="LaButti K.M."/>
            <person name="Schmutz J."/>
            <person name="Jabbour D."/>
            <person name="Luo H."/>
            <person name="Baker S.E."/>
            <person name="Pisabarro A.G."/>
            <person name="Walton J.D."/>
            <person name="Blanchette R.A."/>
            <person name="Henrissat B."/>
            <person name="Martin F."/>
            <person name="Cullen D."/>
            <person name="Hibbett D.S."/>
            <person name="Grigoriev I.V."/>
        </authorList>
    </citation>
    <scope>NUCLEOTIDE SEQUENCE [LARGE SCALE GENOMIC DNA]</scope>
    <source>
        <strain evidence="4">MUCL 33604</strain>
    </source>
</reference>
<dbReference type="SMART" id="SM00854">
    <property type="entry name" value="PGA_cap"/>
    <property type="match status" value="1"/>
</dbReference>
<dbReference type="SUPFAM" id="SSF56300">
    <property type="entry name" value="Metallo-dependent phosphatases"/>
    <property type="match status" value="1"/>
</dbReference>
<dbReference type="PANTHER" id="PTHR33393:SF11">
    <property type="entry name" value="POLYGLUTAMINE SYNTHESIS ACCESSORY PROTEIN RV0574C-RELATED"/>
    <property type="match status" value="1"/>
</dbReference>
<accession>A0A067QHP4</accession>
<sequence length="377" mass="42814">MATPASKTSFEIVFAGDAMLGRLIDQLRPVHVESSDDQSHIPYFVRRFPFLREYDASTPWGDTLPVFQNADLNIVNLETSVTNHSTPWPNKMFNYRMHPDNIDFLQRPRIHYANLANNHTLDFCEEGLRDTVTSLKQAGISFTGAGHTRQEALGPAILMLDNQYPIHIYSASDHPGDWGTIPTFHHIDYTSATRNRLKDLLTKPHASPPDLKIFSVHWGPNYSWHPSSQIQHLARFLIDECGVDVVHGHSSHHLQGVEVHHGKLIIYGCGDLIDDYALREEYRNDLGAIWSLKVGVMRESERRKNGGKRLKMERLEIRPTVIKQFQTNLLSPTHPDWQWASGLLTNLSGVYGTEVESSDDRLLVDLDGVKIKQEALT</sequence>
<organism evidence="3 4">
    <name type="scientific">Jaapia argillacea MUCL 33604</name>
    <dbReference type="NCBI Taxonomy" id="933084"/>
    <lineage>
        <taxon>Eukaryota</taxon>
        <taxon>Fungi</taxon>
        <taxon>Dikarya</taxon>
        <taxon>Basidiomycota</taxon>
        <taxon>Agaricomycotina</taxon>
        <taxon>Agaricomycetes</taxon>
        <taxon>Agaricomycetidae</taxon>
        <taxon>Jaapiales</taxon>
        <taxon>Jaapiaceae</taxon>
        <taxon>Jaapia</taxon>
    </lineage>
</organism>
<evidence type="ECO:0000313" key="3">
    <source>
        <dbReference type="EMBL" id="KDQ62131.1"/>
    </source>
</evidence>
<dbReference type="OrthoDB" id="189619at2759"/>
<gene>
    <name evidence="3" type="ORF">JAAARDRAFT_30037</name>
</gene>
<keyword evidence="4" id="KW-1185">Reference proteome</keyword>
<dbReference type="InParanoid" id="A0A067QHP4"/>
<dbReference type="Pfam" id="PF09587">
    <property type="entry name" value="PGA_cap"/>
    <property type="match status" value="1"/>
</dbReference>
<dbReference type="Proteomes" id="UP000027265">
    <property type="component" value="Unassembled WGS sequence"/>
</dbReference>
<dbReference type="HOGENOM" id="CLU_038823_3_0_1"/>
<feature type="domain" description="Capsule synthesis protein CapA" evidence="2">
    <location>
        <begin position="11"/>
        <end position="276"/>
    </location>
</feature>
<dbReference type="InterPro" id="IPR052169">
    <property type="entry name" value="CW_Biosynth-Accessory"/>
</dbReference>
<name>A0A067QHP4_9AGAM</name>
<dbReference type="InterPro" id="IPR029052">
    <property type="entry name" value="Metallo-depent_PP-like"/>
</dbReference>
<protein>
    <recommendedName>
        <fullName evidence="2">Capsule synthesis protein CapA domain-containing protein</fullName>
    </recommendedName>
</protein>
<dbReference type="STRING" id="933084.A0A067QHP4"/>
<dbReference type="CDD" id="cd07381">
    <property type="entry name" value="MPP_CapA"/>
    <property type="match status" value="1"/>
</dbReference>